<dbReference type="EMBL" id="JABEZY010262860">
    <property type="protein sequence ID" value="MBA0754611.1"/>
    <property type="molecule type" value="Genomic_DNA"/>
</dbReference>
<dbReference type="OrthoDB" id="990598at2759"/>
<gene>
    <name evidence="1" type="ORF">Gogos_020252</name>
</gene>
<reference evidence="1 2" key="1">
    <citation type="journal article" date="2019" name="Genome Biol. Evol.">
        <title>Insights into the evolution of the New World diploid cottons (Gossypium, subgenus Houzingenia) based on genome sequencing.</title>
        <authorList>
            <person name="Grover C.E."/>
            <person name="Arick M.A. 2nd"/>
            <person name="Thrash A."/>
            <person name="Conover J.L."/>
            <person name="Sanders W.S."/>
            <person name="Peterson D.G."/>
            <person name="Frelichowski J.E."/>
            <person name="Scheffler J.A."/>
            <person name="Scheffler B.E."/>
            <person name="Wendel J.F."/>
        </authorList>
    </citation>
    <scope>NUCLEOTIDE SEQUENCE [LARGE SCALE GENOMIC DNA]</scope>
    <source>
        <strain evidence="1">5</strain>
        <tissue evidence="1">Leaf</tissue>
    </source>
</reference>
<proteinExistence type="predicted"/>
<organism evidence="1 2">
    <name type="scientific">Gossypium gossypioides</name>
    <name type="common">Mexican cotton</name>
    <name type="synonym">Selera gossypioides</name>
    <dbReference type="NCBI Taxonomy" id="34282"/>
    <lineage>
        <taxon>Eukaryota</taxon>
        <taxon>Viridiplantae</taxon>
        <taxon>Streptophyta</taxon>
        <taxon>Embryophyta</taxon>
        <taxon>Tracheophyta</taxon>
        <taxon>Spermatophyta</taxon>
        <taxon>Magnoliopsida</taxon>
        <taxon>eudicotyledons</taxon>
        <taxon>Gunneridae</taxon>
        <taxon>Pentapetalae</taxon>
        <taxon>rosids</taxon>
        <taxon>malvids</taxon>
        <taxon>Malvales</taxon>
        <taxon>Malvaceae</taxon>
        <taxon>Malvoideae</taxon>
        <taxon>Gossypium</taxon>
    </lineage>
</organism>
<keyword evidence="2" id="KW-1185">Reference proteome</keyword>
<evidence type="ECO:0000313" key="2">
    <source>
        <dbReference type="Proteomes" id="UP000593579"/>
    </source>
</evidence>
<comment type="caution">
    <text evidence="1">The sequence shown here is derived from an EMBL/GenBank/DDBJ whole genome shotgun (WGS) entry which is preliminary data.</text>
</comment>
<accession>A0A7J9D1S5</accession>
<dbReference type="AlphaFoldDB" id="A0A7J9D1S5"/>
<dbReference type="PANTHER" id="PTHR48200">
    <property type="entry name" value="PROTEIN, PUTATIVE-RELATED"/>
    <property type="match status" value="1"/>
</dbReference>
<dbReference type="Proteomes" id="UP000593579">
    <property type="component" value="Unassembled WGS sequence"/>
</dbReference>
<dbReference type="PANTHER" id="PTHR48200:SF1">
    <property type="entry name" value="AMINOTRANSFERASE-LIKE PLANT MOBILE DOMAIN-CONTAINING PROTEIN"/>
    <property type="match status" value="1"/>
</dbReference>
<name>A0A7J9D1S5_GOSGO</name>
<sequence>MGAVAYTPLLVLRQYKSRQFISATQGLAQYEFSYKGDNYKRKI</sequence>
<protein>
    <submittedName>
        <fullName evidence="1">Uncharacterized protein</fullName>
    </submittedName>
</protein>
<evidence type="ECO:0000313" key="1">
    <source>
        <dbReference type="EMBL" id="MBA0754611.1"/>
    </source>
</evidence>